<accession>A0A1H0MKW3</accession>
<organism evidence="3 4">
    <name type="scientific">Nakamurella panacisegetis</name>
    <dbReference type="NCBI Taxonomy" id="1090615"/>
    <lineage>
        <taxon>Bacteria</taxon>
        <taxon>Bacillati</taxon>
        <taxon>Actinomycetota</taxon>
        <taxon>Actinomycetes</taxon>
        <taxon>Nakamurellales</taxon>
        <taxon>Nakamurellaceae</taxon>
        <taxon>Nakamurella</taxon>
    </lineage>
</organism>
<feature type="transmembrane region" description="Helical" evidence="2">
    <location>
        <begin position="360"/>
        <end position="383"/>
    </location>
</feature>
<dbReference type="STRING" id="1090615.SAMN04515671_2043"/>
<feature type="transmembrane region" description="Helical" evidence="2">
    <location>
        <begin position="158"/>
        <end position="176"/>
    </location>
</feature>
<evidence type="ECO:0000313" key="4">
    <source>
        <dbReference type="Proteomes" id="UP000198741"/>
    </source>
</evidence>
<protein>
    <submittedName>
        <fullName evidence="3">Uncharacterized protein</fullName>
    </submittedName>
</protein>
<gene>
    <name evidence="3" type="ORF">SAMN04515671_2043</name>
</gene>
<feature type="transmembrane region" description="Helical" evidence="2">
    <location>
        <begin position="258"/>
        <end position="279"/>
    </location>
</feature>
<keyword evidence="2" id="KW-0472">Membrane</keyword>
<dbReference type="AlphaFoldDB" id="A0A1H0MKW3"/>
<feature type="compositionally biased region" description="Basic and acidic residues" evidence="1">
    <location>
        <begin position="403"/>
        <end position="413"/>
    </location>
</feature>
<dbReference type="OrthoDB" id="3328774at2"/>
<evidence type="ECO:0000256" key="2">
    <source>
        <dbReference type="SAM" id="Phobius"/>
    </source>
</evidence>
<sequence length="443" mass="49150">MQRLAGFMRTYWTRGEPGRSTPRSLAVFMQRMWIAALAFKLLGSSWDVSWHFKWLRDDFAPPHLLNTVGTGIAIGLVLAHTFTGYGVERTSLRIMQWGTGIFVVAGPIDVVNHRINGLDLTAWSPSHLLLYTGTAIMVVGVIRNWFRTYPRDGRFARQWTVGLIALFAFMFEDLYFPTGQQEYGVLEVASWLRGSPYAEPSLLAFAAKQLGRPVDDVALNHFAMPIQPWVYPVWVLAVCVALLPLARMMVGFRWTATLVVAGYVVYRCVLWPLLVLGTFPPSYLPLYLLPIGLAVDLLFLLRLRPYLRAVAGGLLITAIGYGLYWLSAVITGTPTDLARMNIAQIRAAFTSGSHLLTPPVAWWSIWIALPLAVLTWSGVTYLADRGAGLGRPRPPALSVEFGPEPRRDEHGRLDGWPGQTDKAEPAPPVQPTAPAKRGTGART</sequence>
<keyword evidence="2" id="KW-1133">Transmembrane helix</keyword>
<keyword evidence="4" id="KW-1185">Reference proteome</keyword>
<reference evidence="3 4" key="1">
    <citation type="submission" date="2016-10" db="EMBL/GenBank/DDBJ databases">
        <authorList>
            <person name="de Groot N.N."/>
        </authorList>
    </citation>
    <scope>NUCLEOTIDE SEQUENCE [LARGE SCALE GENOMIC DNA]</scope>
    <source>
        <strain evidence="4">P4-7,KCTC 19426,CECT 7604</strain>
    </source>
</reference>
<feature type="transmembrane region" description="Helical" evidence="2">
    <location>
        <begin position="128"/>
        <end position="146"/>
    </location>
</feature>
<dbReference type="EMBL" id="LT629710">
    <property type="protein sequence ID" value="SDO81042.1"/>
    <property type="molecule type" value="Genomic_DNA"/>
</dbReference>
<name>A0A1H0MKW3_9ACTN</name>
<feature type="transmembrane region" description="Helical" evidence="2">
    <location>
        <begin position="90"/>
        <end position="108"/>
    </location>
</feature>
<evidence type="ECO:0000256" key="1">
    <source>
        <dbReference type="SAM" id="MobiDB-lite"/>
    </source>
</evidence>
<evidence type="ECO:0000313" key="3">
    <source>
        <dbReference type="EMBL" id="SDO81042.1"/>
    </source>
</evidence>
<keyword evidence="2" id="KW-0812">Transmembrane</keyword>
<feature type="transmembrane region" description="Helical" evidence="2">
    <location>
        <begin position="63"/>
        <end position="83"/>
    </location>
</feature>
<feature type="region of interest" description="Disordered" evidence="1">
    <location>
        <begin position="393"/>
        <end position="443"/>
    </location>
</feature>
<feature type="transmembrane region" description="Helical" evidence="2">
    <location>
        <begin position="285"/>
        <end position="303"/>
    </location>
</feature>
<proteinExistence type="predicted"/>
<feature type="transmembrane region" description="Helical" evidence="2">
    <location>
        <begin position="229"/>
        <end position="246"/>
    </location>
</feature>
<feature type="transmembrane region" description="Helical" evidence="2">
    <location>
        <begin position="310"/>
        <end position="330"/>
    </location>
</feature>
<dbReference type="RefSeq" id="WP_090475857.1">
    <property type="nucleotide sequence ID" value="NZ_LT629710.1"/>
</dbReference>
<dbReference type="Proteomes" id="UP000198741">
    <property type="component" value="Chromosome I"/>
</dbReference>